<organism evidence="1 2">
    <name type="scientific">Fusarium proliferatum (strain ET1)</name>
    <name type="common">Orchid endophyte fungus</name>
    <dbReference type="NCBI Taxonomy" id="1227346"/>
    <lineage>
        <taxon>Eukaryota</taxon>
        <taxon>Fungi</taxon>
        <taxon>Dikarya</taxon>
        <taxon>Ascomycota</taxon>
        <taxon>Pezizomycotina</taxon>
        <taxon>Sordariomycetes</taxon>
        <taxon>Hypocreomycetidae</taxon>
        <taxon>Hypocreales</taxon>
        <taxon>Nectriaceae</taxon>
        <taxon>Fusarium</taxon>
        <taxon>Fusarium fujikuroi species complex</taxon>
    </lineage>
</organism>
<name>A0A1L7VZW1_FUSPR</name>
<dbReference type="AlphaFoldDB" id="A0A1L7VZW1"/>
<protein>
    <submittedName>
        <fullName evidence="1">Uncharacterized protein</fullName>
    </submittedName>
</protein>
<evidence type="ECO:0000313" key="2">
    <source>
        <dbReference type="Proteomes" id="UP000183971"/>
    </source>
</evidence>
<dbReference type="VEuPathDB" id="FungiDB:FPRO_11391"/>
<dbReference type="GeneID" id="42056260"/>
<dbReference type="RefSeq" id="XP_031086478.1">
    <property type="nucleotide sequence ID" value="XM_031220862.1"/>
</dbReference>
<dbReference type="EMBL" id="FJOF01000010">
    <property type="protein sequence ID" value="CZR45944.1"/>
    <property type="molecule type" value="Genomic_DNA"/>
</dbReference>
<accession>A0A1L7VZW1</accession>
<evidence type="ECO:0000313" key="1">
    <source>
        <dbReference type="EMBL" id="CZR45944.1"/>
    </source>
</evidence>
<keyword evidence="2" id="KW-1185">Reference proteome</keyword>
<dbReference type="Proteomes" id="UP000183971">
    <property type="component" value="Unassembled WGS sequence"/>
</dbReference>
<reference evidence="2" key="1">
    <citation type="journal article" date="2016" name="Genome Biol. Evol.">
        <title>Comparative 'omics' of the Fusarium fujikuroi species complex highlights differences in genetic potential and metabolite synthesis.</title>
        <authorList>
            <person name="Niehaus E.-M."/>
            <person name="Muensterkoetter M."/>
            <person name="Proctor R.H."/>
            <person name="Brown D.W."/>
            <person name="Sharon A."/>
            <person name="Idan Y."/>
            <person name="Oren-Young L."/>
            <person name="Sieber C.M."/>
            <person name="Novak O."/>
            <person name="Pencik A."/>
            <person name="Tarkowska D."/>
            <person name="Hromadova K."/>
            <person name="Freeman S."/>
            <person name="Maymon M."/>
            <person name="Elazar M."/>
            <person name="Youssef S.A."/>
            <person name="El-Shabrawy E.S.M."/>
            <person name="Shalaby A.B.A."/>
            <person name="Houterman P."/>
            <person name="Brock N.L."/>
            <person name="Burkhardt I."/>
            <person name="Tsavkelova E.A."/>
            <person name="Dickschat J.S."/>
            <person name="Galuszka P."/>
            <person name="Gueldener U."/>
            <person name="Tudzynski B."/>
        </authorList>
    </citation>
    <scope>NUCLEOTIDE SEQUENCE [LARGE SCALE GENOMIC DNA]</scope>
    <source>
        <strain evidence="2">ET1</strain>
    </source>
</reference>
<gene>
    <name evidence="1" type="ORF">FPRO_11391</name>
</gene>
<proteinExistence type="predicted"/>
<comment type="caution">
    <text evidence="1">The sequence shown here is derived from an EMBL/GenBank/DDBJ whole genome shotgun (WGS) entry which is preliminary data.</text>
</comment>
<sequence>MLQPTRCLIAYSNEPAAHECSPQSNSNNSLDWTAFDDLSEGARMTQRSRDATLDIFHPVDMENVRVWNDSQESSLLITSSSPNYEETIDHMMAHMPLGSPPFVNQILLSQTLLLSDSSLTLGYEECEALGHYHDGFCLAHTYKLAAWSFPVFLLRKISYSSVAIRCALAVSL</sequence>